<evidence type="ECO:0000313" key="3">
    <source>
        <dbReference type="Proteomes" id="UP001519460"/>
    </source>
</evidence>
<protein>
    <submittedName>
        <fullName evidence="2">Uncharacterized protein</fullName>
    </submittedName>
</protein>
<feature type="chain" id="PRO_5044748264" evidence="1">
    <location>
        <begin position="21"/>
        <end position="343"/>
    </location>
</feature>
<reference evidence="2 3" key="1">
    <citation type="journal article" date="2023" name="Sci. Data">
        <title>Genome assembly of the Korean intertidal mud-creeper Batillaria attramentaria.</title>
        <authorList>
            <person name="Patra A.K."/>
            <person name="Ho P.T."/>
            <person name="Jun S."/>
            <person name="Lee S.J."/>
            <person name="Kim Y."/>
            <person name="Won Y.J."/>
        </authorList>
    </citation>
    <scope>NUCLEOTIDE SEQUENCE [LARGE SCALE GENOMIC DNA]</scope>
    <source>
        <strain evidence="2">Wonlab-2016</strain>
    </source>
</reference>
<accession>A0ABD0JCC9</accession>
<feature type="signal peptide" evidence="1">
    <location>
        <begin position="1"/>
        <end position="20"/>
    </location>
</feature>
<gene>
    <name evidence="2" type="ORF">BaRGS_00036335</name>
</gene>
<dbReference type="EMBL" id="JACVVK020000509">
    <property type="protein sequence ID" value="KAK7469665.1"/>
    <property type="molecule type" value="Genomic_DNA"/>
</dbReference>
<keyword evidence="1" id="KW-0732">Signal</keyword>
<dbReference type="AlphaFoldDB" id="A0ABD0JCC9"/>
<keyword evidence="3" id="KW-1185">Reference proteome</keyword>
<sequence>MPSLGLAIFVLGIQSAAVLGIPSAPSPTPQDFDYSSLGFEFIFHDQHDLLLIINNDNCYFANLSDMYNGFLEQDKADILKELYMKIGRGTVAPSSIQEMRDTYNDLLADFHCADKHIFTVEFSLLDINVLVIIYNDKCYYATAPEGMHYDFWQYSREQLLQEAVRAIYNEPVENTTLAEMSAKYHDLVAELDCMDKEIYTTRLDIDNMIKRQENSTFDMNDYHLYYHDDKDLLLLMHNNVCYFAPVQEGILEEKWLTCPISLMAESLRRITKGPVFRSSPATVQDKYHDPLANFECNGMDIYEFQLNATLVETVQSVQKVIILQSSYICTRIANSSVIETNEE</sequence>
<organism evidence="2 3">
    <name type="scientific">Batillaria attramentaria</name>
    <dbReference type="NCBI Taxonomy" id="370345"/>
    <lineage>
        <taxon>Eukaryota</taxon>
        <taxon>Metazoa</taxon>
        <taxon>Spiralia</taxon>
        <taxon>Lophotrochozoa</taxon>
        <taxon>Mollusca</taxon>
        <taxon>Gastropoda</taxon>
        <taxon>Caenogastropoda</taxon>
        <taxon>Sorbeoconcha</taxon>
        <taxon>Cerithioidea</taxon>
        <taxon>Batillariidae</taxon>
        <taxon>Batillaria</taxon>
    </lineage>
</organism>
<proteinExistence type="predicted"/>
<evidence type="ECO:0000313" key="2">
    <source>
        <dbReference type="EMBL" id="KAK7469665.1"/>
    </source>
</evidence>
<dbReference type="Proteomes" id="UP001519460">
    <property type="component" value="Unassembled WGS sequence"/>
</dbReference>
<evidence type="ECO:0000256" key="1">
    <source>
        <dbReference type="SAM" id="SignalP"/>
    </source>
</evidence>
<comment type="caution">
    <text evidence="2">The sequence shown here is derived from an EMBL/GenBank/DDBJ whole genome shotgun (WGS) entry which is preliminary data.</text>
</comment>
<name>A0ABD0JCC9_9CAEN</name>